<evidence type="ECO:0000256" key="1">
    <source>
        <dbReference type="SAM" id="MobiDB-lite"/>
    </source>
</evidence>
<keyword evidence="2" id="KW-0812">Transmembrane</keyword>
<feature type="transmembrane region" description="Helical" evidence="2">
    <location>
        <begin position="226"/>
        <end position="245"/>
    </location>
</feature>
<reference evidence="3" key="1">
    <citation type="submission" date="2021-06" db="EMBL/GenBank/DDBJ databases">
        <authorList>
            <person name="Kallberg Y."/>
            <person name="Tangrot J."/>
            <person name="Rosling A."/>
        </authorList>
    </citation>
    <scope>NUCLEOTIDE SEQUENCE</scope>
    <source>
        <strain evidence="3">CL551</strain>
    </source>
</reference>
<organism evidence="3 4">
    <name type="scientific">Acaulospora morrowiae</name>
    <dbReference type="NCBI Taxonomy" id="94023"/>
    <lineage>
        <taxon>Eukaryota</taxon>
        <taxon>Fungi</taxon>
        <taxon>Fungi incertae sedis</taxon>
        <taxon>Mucoromycota</taxon>
        <taxon>Glomeromycotina</taxon>
        <taxon>Glomeromycetes</taxon>
        <taxon>Diversisporales</taxon>
        <taxon>Acaulosporaceae</taxon>
        <taxon>Acaulospora</taxon>
    </lineage>
</organism>
<sequence>WKRLNASIWTRLFILTSIIQAIIGIFLEVRVLIRNNEIRLKIASPTSSDCDVSSSMRRMDRIEGENGVFIIFQGFQMWLCMNTIFKKDTIQLIVITVLNFICSAYSIVQISEIRIWRNNLCQGINISDPEILRYDLPLVIFLMTFATIMGFLCYKLYGDFGWIIYRRIRGNPVIRRIYRTYLIFVILLKLDVFFLLVLAVESWIIFSADQFSIKSEFSYVPESYSIFHYVVTSLIGFLLVLAFCSTKKEWKIGMYAFSALWIAVIIDFALILRYSFTEDTWYFFIAFLLVAILLATTTWVWGIFVLQNFDRGLKDVFNRAPDNPGAGQDPIDDDDEEGGGSNVILN</sequence>
<evidence type="ECO:0000256" key="2">
    <source>
        <dbReference type="SAM" id="Phobius"/>
    </source>
</evidence>
<feature type="transmembrane region" description="Helical" evidence="2">
    <location>
        <begin position="178"/>
        <end position="206"/>
    </location>
</feature>
<comment type="caution">
    <text evidence="3">The sequence shown here is derived from an EMBL/GenBank/DDBJ whole genome shotgun (WGS) entry which is preliminary data.</text>
</comment>
<gene>
    <name evidence="3" type="ORF">AMORRO_LOCUS2775</name>
</gene>
<feature type="transmembrane region" description="Helical" evidence="2">
    <location>
        <begin position="92"/>
        <end position="116"/>
    </location>
</feature>
<protein>
    <submittedName>
        <fullName evidence="3">6150_t:CDS:1</fullName>
    </submittedName>
</protein>
<keyword evidence="2" id="KW-1133">Transmembrane helix</keyword>
<proteinExistence type="predicted"/>
<feature type="region of interest" description="Disordered" evidence="1">
    <location>
        <begin position="323"/>
        <end position="346"/>
    </location>
</feature>
<dbReference type="EMBL" id="CAJVPV010001237">
    <property type="protein sequence ID" value="CAG8490955.1"/>
    <property type="molecule type" value="Genomic_DNA"/>
</dbReference>
<accession>A0A9N8WN56</accession>
<dbReference type="AlphaFoldDB" id="A0A9N8WN56"/>
<keyword evidence="4" id="KW-1185">Reference proteome</keyword>
<keyword evidence="2" id="KW-0472">Membrane</keyword>
<name>A0A9N8WN56_9GLOM</name>
<feature type="non-terminal residue" evidence="3">
    <location>
        <position position="1"/>
    </location>
</feature>
<evidence type="ECO:0000313" key="4">
    <source>
        <dbReference type="Proteomes" id="UP000789342"/>
    </source>
</evidence>
<feature type="transmembrane region" description="Helical" evidence="2">
    <location>
        <begin position="136"/>
        <end position="157"/>
    </location>
</feature>
<feature type="transmembrane region" description="Helical" evidence="2">
    <location>
        <begin position="281"/>
        <end position="306"/>
    </location>
</feature>
<feature type="transmembrane region" description="Helical" evidence="2">
    <location>
        <begin position="12"/>
        <end position="33"/>
    </location>
</feature>
<feature type="transmembrane region" description="Helical" evidence="2">
    <location>
        <begin position="252"/>
        <end position="275"/>
    </location>
</feature>
<evidence type="ECO:0000313" key="3">
    <source>
        <dbReference type="EMBL" id="CAG8490955.1"/>
    </source>
</evidence>
<dbReference type="Proteomes" id="UP000789342">
    <property type="component" value="Unassembled WGS sequence"/>
</dbReference>
<dbReference type="OrthoDB" id="2448307at2759"/>
<dbReference type="PANTHER" id="PTHR34391:SF1">
    <property type="entry name" value="UPF0658 GOLGI APPARATUS MEMBRANE PROTEIN C1952.10C-RELATED"/>
    <property type="match status" value="1"/>
</dbReference>
<dbReference type="InterPro" id="IPR040410">
    <property type="entry name" value="UPF0658_Golgi"/>
</dbReference>
<dbReference type="PANTHER" id="PTHR34391">
    <property type="entry name" value="UPF0658 GOLGI APPARATUS MEMBRANE PROTEIN C1952.10C-RELATED"/>
    <property type="match status" value="1"/>
</dbReference>
<dbReference type="GO" id="GO:0005794">
    <property type="term" value="C:Golgi apparatus"/>
    <property type="evidence" value="ECO:0007669"/>
    <property type="project" value="TreeGrafter"/>
</dbReference>